<dbReference type="GO" id="GO:0005634">
    <property type="term" value="C:nucleus"/>
    <property type="evidence" value="ECO:0007669"/>
    <property type="project" value="TreeGrafter"/>
</dbReference>
<evidence type="ECO:0000259" key="2">
    <source>
        <dbReference type="Pfam" id="PF21762"/>
    </source>
</evidence>
<dbReference type="InterPro" id="IPR012337">
    <property type="entry name" value="RNaseH-like_sf"/>
</dbReference>
<sequence>MMALEKFDGRSHDGEDDPRFNAFVKEMELKDEVKHRKTEEQSALKKLQRFSRQKQWRQQVKRTQQYLGLRTARIPAAASMEGVCSDLEGLTIFPRVVEEDSGRPIQGGLESPPNDFDTMVIFISVDVEAFEFNQKLVTEIGISTLDTVDLLGLQPGAKGNNWAAKIRSRHFRIQEHSHRLNKVHVGGCPDKFDFGQSEWISKQDVVSVLKECFNPSRSPYLSGTCRVVLVGHDIAADMKYLNELGFDVARMTIDCIDTSDIYKASRRDGRQSALSTLLLQCGIPAKHLHNAGNDASYTLRVMVAIALDDSQNRRNSEEWEIEKRNRMEVACKEARAKVCTDFEGWSSSEDEDIATSSMLSLAISHLQRKTAPGISEGRCRSDTKSTMNVADPKRQARPKYLTHIDGTLSDVALQDNPDFQDHSERPCVPFPIGSVGEHFGKRGEEGHDGRGHGRGHDRGRNRGRGRSRVRGRDRGQGRGPVQNSILHAQGMTPHSASKT</sequence>
<comment type="caution">
    <text evidence="3">The sequence shown here is derived from an EMBL/GenBank/DDBJ whole genome shotgun (WGS) entry which is preliminary data.</text>
</comment>
<organism evidence="3 4">
    <name type="scientific">Alectoria fallacina</name>
    <dbReference type="NCBI Taxonomy" id="1903189"/>
    <lineage>
        <taxon>Eukaryota</taxon>
        <taxon>Fungi</taxon>
        <taxon>Dikarya</taxon>
        <taxon>Ascomycota</taxon>
        <taxon>Pezizomycotina</taxon>
        <taxon>Lecanoromycetes</taxon>
        <taxon>OSLEUM clade</taxon>
        <taxon>Lecanoromycetidae</taxon>
        <taxon>Lecanorales</taxon>
        <taxon>Lecanorineae</taxon>
        <taxon>Parmeliaceae</taxon>
        <taxon>Alectoria</taxon>
    </lineage>
</organism>
<feature type="compositionally biased region" description="Basic and acidic residues" evidence="1">
    <location>
        <begin position="438"/>
        <end position="460"/>
    </location>
</feature>
<dbReference type="AlphaFoldDB" id="A0A8H3IWQ8"/>
<dbReference type="OrthoDB" id="5953249at2759"/>
<dbReference type="EMBL" id="CAJPDR010000277">
    <property type="protein sequence ID" value="CAF9930024.1"/>
    <property type="molecule type" value="Genomic_DNA"/>
</dbReference>
<feature type="domain" description="Gfd2/YDR514C-like C-terminal" evidence="2">
    <location>
        <begin position="121"/>
        <end position="305"/>
    </location>
</feature>
<dbReference type="Pfam" id="PF21762">
    <property type="entry name" value="DEDDh_C"/>
    <property type="match status" value="1"/>
</dbReference>
<dbReference type="InterPro" id="IPR048519">
    <property type="entry name" value="Gfd2/YDR514C-like_C"/>
</dbReference>
<dbReference type="InterPro" id="IPR040151">
    <property type="entry name" value="Gfd2/YDR514C-like"/>
</dbReference>
<dbReference type="PANTHER" id="PTHR28083:SF1">
    <property type="entry name" value="GOOD FOR FULL DBP5 ACTIVITY PROTEIN 2"/>
    <property type="match status" value="1"/>
</dbReference>
<protein>
    <recommendedName>
        <fullName evidence="2">Gfd2/YDR514C-like C-terminal domain-containing protein</fullName>
    </recommendedName>
</protein>
<gene>
    <name evidence="3" type="ORF">ALECFALPRED_004502</name>
</gene>
<dbReference type="Gene3D" id="3.30.420.10">
    <property type="entry name" value="Ribonuclease H-like superfamily/Ribonuclease H"/>
    <property type="match status" value="1"/>
</dbReference>
<evidence type="ECO:0000313" key="4">
    <source>
        <dbReference type="Proteomes" id="UP000664203"/>
    </source>
</evidence>
<keyword evidence="4" id="KW-1185">Reference proteome</keyword>
<dbReference type="Proteomes" id="UP000664203">
    <property type="component" value="Unassembled WGS sequence"/>
</dbReference>
<feature type="region of interest" description="Disordered" evidence="1">
    <location>
        <begin position="412"/>
        <end position="499"/>
    </location>
</feature>
<evidence type="ECO:0000256" key="1">
    <source>
        <dbReference type="SAM" id="MobiDB-lite"/>
    </source>
</evidence>
<dbReference type="SUPFAM" id="SSF53098">
    <property type="entry name" value="Ribonuclease H-like"/>
    <property type="match status" value="1"/>
</dbReference>
<proteinExistence type="predicted"/>
<dbReference type="GO" id="GO:0003676">
    <property type="term" value="F:nucleic acid binding"/>
    <property type="evidence" value="ECO:0007669"/>
    <property type="project" value="InterPro"/>
</dbReference>
<accession>A0A8H3IWQ8</accession>
<evidence type="ECO:0000313" key="3">
    <source>
        <dbReference type="EMBL" id="CAF9930024.1"/>
    </source>
</evidence>
<dbReference type="PANTHER" id="PTHR28083">
    <property type="entry name" value="GOOD FOR FULL DBP5 ACTIVITY PROTEIN 2"/>
    <property type="match status" value="1"/>
</dbReference>
<feature type="compositionally biased region" description="Polar residues" evidence="1">
    <location>
        <begin position="481"/>
        <end position="499"/>
    </location>
</feature>
<reference evidence="3" key="1">
    <citation type="submission" date="2021-03" db="EMBL/GenBank/DDBJ databases">
        <authorList>
            <person name="Tagirdzhanova G."/>
        </authorList>
    </citation>
    <scope>NUCLEOTIDE SEQUENCE</scope>
</reference>
<feature type="region of interest" description="Disordered" evidence="1">
    <location>
        <begin position="370"/>
        <end position="397"/>
    </location>
</feature>
<name>A0A8H3IWQ8_9LECA</name>
<dbReference type="InterPro" id="IPR036397">
    <property type="entry name" value="RNaseH_sf"/>
</dbReference>